<dbReference type="EMBL" id="KQ964322">
    <property type="protein sequence ID" value="KXJ84836.1"/>
    <property type="molecule type" value="Genomic_DNA"/>
</dbReference>
<dbReference type="STRING" id="196109.A0A136IIN0"/>
<dbReference type="Pfam" id="PF11917">
    <property type="entry name" value="DUF3435"/>
    <property type="match status" value="1"/>
</dbReference>
<gene>
    <name evidence="1" type="ORF">Micbo1qcDRAFT_226188</name>
</gene>
<reference evidence="2" key="1">
    <citation type="submission" date="2016-02" db="EMBL/GenBank/DDBJ databases">
        <title>Draft genome sequence of Microdochium bolleyi, a fungal endophyte of beachgrass.</title>
        <authorList>
            <consortium name="DOE Joint Genome Institute"/>
            <person name="David A.S."/>
            <person name="May G."/>
            <person name="Haridas S."/>
            <person name="Lim J."/>
            <person name="Wang M."/>
            <person name="Labutti K."/>
            <person name="Lipzen A."/>
            <person name="Barry K."/>
            <person name="Grigoriev I.V."/>
        </authorList>
    </citation>
    <scope>NUCLEOTIDE SEQUENCE [LARGE SCALE GENOMIC DNA]</scope>
    <source>
        <strain evidence="2">J235TASD1</strain>
    </source>
</reference>
<evidence type="ECO:0000313" key="1">
    <source>
        <dbReference type="EMBL" id="KXJ84836.1"/>
    </source>
</evidence>
<accession>A0A136IIN0</accession>
<proteinExistence type="predicted"/>
<dbReference type="AlphaFoldDB" id="A0A136IIN0"/>
<organism evidence="1 2">
    <name type="scientific">Microdochium bolleyi</name>
    <dbReference type="NCBI Taxonomy" id="196109"/>
    <lineage>
        <taxon>Eukaryota</taxon>
        <taxon>Fungi</taxon>
        <taxon>Dikarya</taxon>
        <taxon>Ascomycota</taxon>
        <taxon>Pezizomycotina</taxon>
        <taxon>Sordariomycetes</taxon>
        <taxon>Xylariomycetidae</taxon>
        <taxon>Xylariales</taxon>
        <taxon>Microdochiaceae</taxon>
        <taxon>Microdochium</taxon>
    </lineage>
</organism>
<dbReference type="OrthoDB" id="4778904at2759"/>
<dbReference type="PANTHER" id="PTHR37535">
    <property type="entry name" value="FLUG DOMAIN PROTEIN"/>
    <property type="match status" value="1"/>
</dbReference>
<evidence type="ECO:0000313" key="2">
    <source>
        <dbReference type="Proteomes" id="UP000070501"/>
    </source>
</evidence>
<protein>
    <submittedName>
        <fullName evidence="1">Uncharacterized protein</fullName>
    </submittedName>
</protein>
<dbReference type="Proteomes" id="UP000070501">
    <property type="component" value="Unassembled WGS sequence"/>
</dbReference>
<name>A0A136IIN0_9PEZI</name>
<keyword evidence="2" id="KW-1185">Reference proteome</keyword>
<sequence>MQPYAKSSNPYISYLQSGLSQPRRVLSTPQRDGRAEQILQRSNLGDWQTVLLEAGERIKSIAMDFLLWICERSAVRSYGTTWVYFRQFKQLFVLCTRKTFPQIVTLELHKWHKKILVPRFNLQPPNFRDQPVLNADDLHALLIFNIAFDRGTFPNERHRILTLPGICQALSGTGARPAEFVYNEKKIAEGGRVTRLFQAFDVEEEIEDDDALDEDSRKLRDLLTQETTGRGRPKCLCYEDINLMVVRDPGVDRKPKPFPQARRPIFCLINTIIVSAIADGAFAASAIKSPAHIYQLEPKANQHALPLRWKRECLKRPVFRSCKSSPEDQDTPLPYSKLCSDLKRQSLEADFENHITPRAFRRGVSNAVNGSFVLHGFLLDLMFLTR</sequence>
<dbReference type="InterPro" id="IPR021842">
    <property type="entry name" value="DUF3435"/>
</dbReference>
<dbReference type="InParanoid" id="A0A136IIN0"/>
<dbReference type="PANTHER" id="PTHR37535:SF4">
    <property type="entry name" value="FLUG DOMAIN-CONTAINING PROTEIN"/>
    <property type="match status" value="1"/>
</dbReference>